<dbReference type="PANTHER" id="PTHR11003">
    <property type="entry name" value="POTASSIUM CHANNEL, SUBFAMILY K"/>
    <property type="match status" value="1"/>
</dbReference>
<evidence type="ECO:0000256" key="6">
    <source>
        <dbReference type="ARBA" id="ARBA00023136"/>
    </source>
</evidence>
<feature type="transmembrane region" description="Helical" evidence="10">
    <location>
        <begin position="179"/>
        <end position="204"/>
    </location>
</feature>
<evidence type="ECO:0000256" key="1">
    <source>
        <dbReference type="ARBA" id="ARBA00004141"/>
    </source>
</evidence>
<protein>
    <submittedName>
        <fullName evidence="12">Open rectifier potassium channel protein 1</fullName>
    </submittedName>
</protein>
<keyword evidence="7 8" id="KW-0407">Ion channel</keyword>
<keyword evidence="13" id="KW-1185">Reference proteome</keyword>
<evidence type="ECO:0000256" key="4">
    <source>
        <dbReference type="ARBA" id="ARBA00022989"/>
    </source>
</evidence>
<dbReference type="SUPFAM" id="SSF81324">
    <property type="entry name" value="Voltage-gated potassium channels"/>
    <property type="match status" value="2"/>
</dbReference>
<evidence type="ECO:0000256" key="3">
    <source>
        <dbReference type="ARBA" id="ARBA00022692"/>
    </source>
</evidence>
<comment type="caution">
    <text evidence="12">The sequence shown here is derived from an EMBL/GenBank/DDBJ whole genome shotgun (WGS) entry which is preliminary data.</text>
</comment>
<dbReference type="AlphaFoldDB" id="A0A0J7L3Y5"/>
<feature type="domain" description="Potassium channel" evidence="11">
    <location>
        <begin position="188"/>
        <end position="234"/>
    </location>
</feature>
<evidence type="ECO:0000259" key="11">
    <source>
        <dbReference type="Pfam" id="PF07885"/>
    </source>
</evidence>
<accession>A0A0J7L3Y5</accession>
<feature type="transmembrane region" description="Helical" evidence="10">
    <location>
        <begin position="6"/>
        <end position="27"/>
    </location>
</feature>
<dbReference type="Pfam" id="PF07885">
    <property type="entry name" value="Ion_trans_2"/>
    <property type="match status" value="2"/>
</dbReference>
<name>A0A0J7L3Y5_LASNI</name>
<feature type="region of interest" description="Disordered" evidence="9">
    <location>
        <begin position="760"/>
        <end position="779"/>
    </location>
</feature>
<feature type="transmembrane region" description="Helical" evidence="10">
    <location>
        <begin position="89"/>
        <end position="110"/>
    </location>
</feature>
<keyword evidence="6 10" id="KW-0472">Membrane</keyword>
<comment type="similarity">
    <text evidence="8">Belongs to the two pore domain potassium channel (TC 1.A.1.8) family.</text>
</comment>
<feature type="compositionally biased region" description="Low complexity" evidence="9">
    <location>
        <begin position="836"/>
        <end position="851"/>
    </location>
</feature>
<keyword evidence="2 8" id="KW-0813">Transport</keyword>
<feature type="region of interest" description="Disordered" evidence="9">
    <location>
        <begin position="701"/>
        <end position="725"/>
    </location>
</feature>
<dbReference type="Gene3D" id="1.10.287.70">
    <property type="match status" value="1"/>
</dbReference>
<evidence type="ECO:0000313" key="13">
    <source>
        <dbReference type="Proteomes" id="UP000036403"/>
    </source>
</evidence>
<dbReference type="PANTHER" id="PTHR11003:SF331">
    <property type="entry name" value="OPEN RECTIFIER POTASSIUM CHANNEL PROTEIN 1"/>
    <property type="match status" value="1"/>
</dbReference>
<gene>
    <name evidence="12" type="ORF">RF55_2310</name>
</gene>
<organism evidence="12 13">
    <name type="scientific">Lasius niger</name>
    <name type="common">Black garden ant</name>
    <dbReference type="NCBI Taxonomy" id="67767"/>
    <lineage>
        <taxon>Eukaryota</taxon>
        <taxon>Metazoa</taxon>
        <taxon>Ecdysozoa</taxon>
        <taxon>Arthropoda</taxon>
        <taxon>Hexapoda</taxon>
        <taxon>Insecta</taxon>
        <taxon>Pterygota</taxon>
        <taxon>Neoptera</taxon>
        <taxon>Endopterygota</taxon>
        <taxon>Hymenoptera</taxon>
        <taxon>Apocrita</taxon>
        <taxon>Aculeata</taxon>
        <taxon>Formicoidea</taxon>
        <taxon>Formicidae</taxon>
        <taxon>Formicinae</taxon>
        <taxon>Lasius</taxon>
        <taxon>Lasius</taxon>
    </lineage>
</organism>
<dbReference type="OrthoDB" id="297496at2759"/>
<evidence type="ECO:0000256" key="8">
    <source>
        <dbReference type="RuleBase" id="RU003857"/>
    </source>
</evidence>
<feature type="transmembrane region" description="Helical" evidence="10">
    <location>
        <begin position="216"/>
        <end position="235"/>
    </location>
</feature>
<evidence type="ECO:0000256" key="9">
    <source>
        <dbReference type="SAM" id="MobiDB-lite"/>
    </source>
</evidence>
<dbReference type="GO" id="GO:0022841">
    <property type="term" value="F:potassium ion leak channel activity"/>
    <property type="evidence" value="ECO:0007669"/>
    <property type="project" value="TreeGrafter"/>
</dbReference>
<dbReference type="GO" id="GO:0015271">
    <property type="term" value="F:outward rectifier potassium channel activity"/>
    <property type="evidence" value="ECO:0007669"/>
    <property type="project" value="TreeGrafter"/>
</dbReference>
<keyword evidence="4 10" id="KW-1133">Transmembrane helix</keyword>
<keyword evidence="3 8" id="KW-0812">Transmembrane</keyword>
<dbReference type="Proteomes" id="UP000036403">
    <property type="component" value="Unassembled WGS sequence"/>
</dbReference>
<evidence type="ECO:0000256" key="10">
    <source>
        <dbReference type="SAM" id="Phobius"/>
    </source>
</evidence>
<dbReference type="PRINTS" id="PR01333">
    <property type="entry name" value="2POREKCHANEL"/>
</dbReference>
<dbReference type="STRING" id="67767.A0A0J7L3Y5"/>
<comment type="subcellular location">
    <subcellularLocation>
        <location evidence="1">Membrane</location>
        <topology evidence="1">Multi-pass membrane protein</topology>
    </subcellularLocation>
</comment>
<feature type="transmembrane region" description="Helical" evidence="10">
    <location>
        <begin position="266"/>
        <end position="292"/>
    </location>
</feature>
<evidence type="ECO:0000256" key="5">
    <source>
        <dbReference type="ARBA" id="ARBA00023065"/>
    </source>
</evidence>
<evidence type="ECO:0000256" key="7">
    <source>
        <dbReference type="ARBA" id="ARBA00023303"/>
    </source>
</evidence>
<feature type="compositionally biased region" description="Polar residues" evidence="9">
    <location>
        <begin position="701"/>
        <end position="714"/>
    </location>
</feature>
<feature type="region of interest" description="Disordered" evidence="9">
    <location>
        <begin position="836"/>
        <end position="857"/>
    </location>
</feature>
<dbReference type="GO" id="GO:0030322">
    <property type="term" value="P:stabilization of membrane potential"/>
    <property type="evidence" value="ECO:0007669"/>
    <property type="project" value="TreeGrafter"/>
</dbReference>
<keyword evidence="5 8" id="KW-0406">Ion transport</keyword>
<dbReference type="EMBL" id="LBMM01000857">
    <property type="protein sequence ID" value="KMQ97361.1"/>
    <property type="molecule type" value="Genomic_DNA"/>
</dbReference>
<sequence length="1133" mass="129594">MSKKQWLVLLMLFLTYLLLGAFIFYLIENRLEKDKIVEAKKERKKIDELLRDHYIPSIDHDQNEIFKKLTEYCGKPVIYMEHEDDHHQWSFYNSFYFAYTVVSTIGYGNLAPTNALSRILMIFYGLVGIPMNGILLTQLGEFFSHVFIKAHQKYKSYKHGQSSSDYSSKKPMPFETRKVGLAAQILMYLTPGFVMFIFFPAFLFSYYEGWTYDQSVYYAFVTLTTIGFGDLVAGVKDEWRRDISLLSTLCFNFVGQDHTKESDPFFIIYQIFLICWISFGLGYIVMIMTFIARGMRSKKITRLEHKLAMNLKHTQSKIWNEFNKEVNYLRRVFNELQLSKVKRVYVDEFDYEVPPTKFSRSNSFPDLRNLTIGGYVDNFIPHPRRRANSEVVPAIQLTRVVSETDLQRIDKTATFATHAIVQPAELLARLVNVLGYIPPRDDFDWDRNQTEDQLKQTDAQNEMQQSKPVDQSLANNIAQWTIGGERFPFTKPRSRATSEVRLYTKDYTKDDFVHQNTEWTWSGPAASTKLQELMKARDTVTSLPSNNSNKPYKKFPSFALPITAPKNFFPRWKKQFTSKRSSDVSPNTEKVIGTMDDSNQQNNSIGPIGPLPSYLDERHNSISKTPNYYTHTGGNLSSYLENNSLLEETSLADFLRALTALHARVGTVPDECVAKPKRKLGTACLSPPKLPSLFTLFSPNAPSSDSATQNTVTEAHSHQSSRRVSLKMAENGYSGSATPASYIRQESGVVKPRRFSLRPVKIPASSPTPPDYASPRSSLRLSQRMDNRNLQEPYISTEPFISVSPKEPLVNMEGPPGISSPIKQPSDNRRFSIRPAQLSTQPSATSTSTQLHTPKPLPRWKAGMLQRQISQMNLRRRVRAFSLSDVYSDRREKGTNPPSPLAMDTTNKFVDVSKLGNPSQKTVTIMSPAQEINMTLRNKLQDSMAPENLKDEQVSSWKNQEDVTSSIKSFSHRISDESSAMLNESRISNILEDGRYSQGSSNFISVYEPVYKSRFSDKKLISDTLDKTVQREMQNMDVRDASLKMEKQSDMHMCIIDNSNEPQEVKFSMTSENFPESRKEKPSVLIDFYKPVLQATIEKPAIDPFEQYRVITRSGQTEDADLTEIKVEKPQEK</sequence>
<dbReference type="InterPro" id="IPR003280">
    <property type="entry name" value="2pore_dom_K_chnl"/>
</dbReference>
<dbReference type="GO" id="GO:0005886">
    <property type="term" value="C:plasma membrane"/>
    <property type="evidence" value="ECO:0007669"/>
    <property type="project" value="TreeGrafter"/>
</dbReference>
<proteinExistence type="inferred from homology"/>
<feature type="transmembrane region" description="Helical" evidence="10">
    <location>
        <begin position="122"/>
        <end position="148"/>
    </location>
</feature>
<reference evidence="12 13" key="1">
    <citation type="submission" date="2015-04" db="EMBL/GenBank/DDBJ databases">
        <title>Lasius niger genome sequencing.</title>
        <authorList>
            <person name="Konorov E.A."/>
            <person name="Nikitin M.A."/>
            <person name="Kirill M.V."/>
            <person name="Chang P."/>
        </authorList>
    </citation>
    <scope>NUCLEOTIDE SEQUENCE [LARGE SCALE GENOMIC DNA]</scope>
    <source>
        <tissue evidence="12">Whole</tissue>
    </source>
</reference>
<evidence type="ECO:0000256" key="2">
    <source>
        <dbReference type="ARBA" id="ARBA00022448"/>
    </source>
</evidence>
<evidence type="ECO:0000313" key="12">
    <source>
        <dbReference type="EMBL" id="KMQ97361.1"/>
    </source>
</evidence>
<dbReference type="InterPro" id="IPR013099">
    <property type="entry name" value="K_chnl_dom"/>
</dbReference>
<feature type="domain" description="Potassium channel" evidence="11">
    <location>
        <begin position="73"/>
        <end position="144"/>
    </location>
</feature>
<dbReference type="PaxDb" id="67767-A0A0J7L3Y5"/>